<organism evidence="1 2">
    <name type="scientific">Mariniradius saccharolyticus AK6</name>
    <dbReference type="NCBI Taxonomy" id="1239962"/>
    <lineage>
        <taxon>Bacteria</taxon>
        <taxon>Pseudomonadati</taxon>
        <taxon>Bacteroidota</taxon>
        <taxon>Cytophagia</taxon>
        <taxon>Cytophagales</taxon>
        <taxon>Cyclobacteriaceae</taxon>
        <taxon>Mariniradius</taxon>
    </lineage>
</organism>
<reference evidence="1" key="1">
    <citation type="submission" date="2013-01" db="EMBL/GenBank/DDBJ databases">
        <title>Genome assembly of Mariniradius saccharolyticus AK6.</title>
        <authorList>
            <person name="Vaidya B."/>
            <person name="Khatri I."/>
            <person name="Tanuku N.R.S."/>
            <person name="Subramanian S."/>
            <person name="Pinnaka A."/>
        </authorList>
    </citation>
    <scope>NUCLEOTIDE SEQUENCE [LARGE SCALE GENOMIC DNA]</scope>
    <source>
        <strain evidence="1">AK6</strain>
    </source>
</reference>
<gene>
    <name evidence="1" type="ORF">C943_01313</name>
</gene>
<accession>M7Y5Q1</accession>
<dbReference type="EMBL" id="AMZY02000013">
    <property type="protein sequence ID" value="EMS32586.1"/>
    <property type="molecule type" value="Genomic_DNA"/>
</dbReference>
<comment type="caution">
    <text evidence="1">The sequence shown here is derived from an EMBL/GenBank/DDBJ whole genome shotgun (WGS) entry which is preliminary data.</text>
</comment>
<dbReference type="Proteomes" id="UP000010953">
    <property type="component" value="Unassembled WGS sequence"/>
</dbReference>
<dbReference type="InParanoid" id="M7Y5Q1"/>
<name>M7Y5Q1_9BACT</name>
<evidence type="ECO:0000313" key="1">
    <source>
        <dbReference type="EMBL" id="EMS32586.1"/>
    </source>
</evidence>
<keyword evidence="2" id="KW-1185">Reference proteome</keyword>
<sequence>MPAHFDVQTLSPIAKAFLCHSEFLEFGIYRLGMTMGP</sequence>
<protein>
    <submittedName>
        <fullName evidence="1">Uncharacterized protein</fullName>
    </submittedName>
</protein>
<proteinExistence type="predicted"/>
<dbReference type="STRING" id="1239962.C943_01313"/>
<dbReference type="AlphaFoldDB" id="M7Y5Q1"/>
<evidence type="ECO:0000313" key="2">
    <source>
        <dbReference type="Proteomes" id="UP000010953"/>
    </source>
</evidence>